<organism evidence="1">
    <name type="scientific">marine metagenome</name>
    <dbReference type="NCBI Taxonomy" id="408172"/>
    <lineage>
        <taxon>unclassified sequences</taxon>
        <taxon>metagenomes</taxon>
        <taxon>ecological metagenomes</taxon>
    </lineage>
</organism>
<proteinExistence type="predicted"/>
<sequence length="106" mass="12847">MYYQNYYSANGLKLNEESFRSLIERLEVESSEYWQIIEGINNSVDEIIAWVGLVRKVKEIYFELGMHEDFLIQQIIRNIQLKRDKKMIERDWDYAEQNPLKNPKNI</sequence>
<reference evidence="1" key="1">
    <citation type="submission" date="2018-05" db="EMBL/GenBank/DDBJ databases">
        <authorList>
            <person name="Lanie J.A."/>
            <person name="Ng W.-L."/>
            <person name="Kazmierczak K.M."/>
            <person name="Andrzejewski T.M."/>
            <person name="Davidsen T.M."/>
            <person name="Wayne K.J."/>
            <person name="Tettelin H."/>
            <person name="Glass J.I."/>
            <person name="Rusch D."/>
            <person name="Podicherti R."/>
            <person name="Tsui H.-C.T."/>
            <person name="Winkler M.E."/>
        </authorList>
    </citation>
    <scope>NUCLEOTIDE SEQUENCE</scope>
</reference>
<evidence type="ECO:0000313" key="1">
    <source>
        <dbReference type="EMBL" id="SVB71077.1"/>
    </source>
</evidence>
<gene>
    <name evidence="1" type="ORF">METZ01_LOCUS223931</name>
</gene>
<name>A0A382G931_9ZZZZ</name>
<feature type="non-terminal residue" evidence="1">
    <location>
        <position position="106"/>
    </location>
</feature>
<accession>A0A382G931</accession>
<protein>
    <submittedName>
        <fullName evidence="1">Uncharacterized protein</fullName>
    </submittedName>
</protein>
<dbReference type="AlphaFoldDB" id="A0A382G931"/>
<dbReference type="EMBL" id="UINC01053943">
    <property type="protein sequence ID" value="SVB71077.1"/>
    <property type="molecule type" value="Genomic_DNA"/>
</dbReference>